<sequence>MASKESDKQMMMNSVKDLLRQLYEIETIAGDFTQATSQELLVTRLQELLKGLQQFKERAAAYKSLQVPAALCRHVDDGGHPDDFVRQTFTRAVADNQLAAGRVAAIQALKDQLLASATAAFPEAAAVYNSVMESKQQQQQQQQDQQQLKQKQAPENAAS</sequence>
<keyword evidence="4 6" id="KW-0804">Transcription</keyword>
<evidence type="ECO:0000256" key="5">
    <source>
        <dbReference type="ARBA" id="ARBA00023242"/>
    </source>
</evidence>
<evidence type="ECO:0000256" key="1">
    <source>
        <dbReference type="ARBA" id="ARBA00004123"/>
    </source>
</evidence>
<evidence type="ECO:0000313" key="8">
    <source>
        <dbReference type="EMBL" id="WIA23366.1"/>
    </source>
</evidence>
<proteinExistence type="inferred from homology"/>
<keyword evidence="9" id="KW-1185">Reference proteome</keyword>
<evidence type="ECO:0000256" key="4">
    <source>
        <dbReference type="ARBA" id="ARBA00023163"/>
    </source>
</evidence>
<evidence type="ECO:0000256" key="7">
    <source>
        <dbReference type="SAM" id="MobiDB-lite"/>
    </source>
</evidence>
<protein>
    <recommendedName>
        <fullName evidence="6">Mediator of RNA polymerase II transcription subunit 10</fullName>
    </recommendedName>
    <alternativeName>
        <fullName evidence="6">Mediator complex subunit 10</fullName>
    </alternativeName>
</protein>
<evidence type="ECO:0000256" key="6">
    <source>
        <dbReference type="RuleBase" id="RU364146"/>
    </source>
</evidence>
<dbReference type="InterPro" id="IPR019145">
    <property type="entry name" value="Mediator_Med10"/>
</dbReference>
<evidence type="ECO:0000256" key="2">
    <source>
        <dbReference type="ARBA" id="ARBA00005389"/>
    </source>
</evidence>
<comment type="subunit">
    <text evidence="6">Component of the Mediator complex.</text>
</comment>
<dbReference type="EMBL" id="CP126223">
    <property type="protein sequence ID" value="WIA23366.1"/>
    <property type="molecule type" value="Genomic_DNA"/>
</dbReference>
<accession>A0ABY8UPJ9</accession>
<name>A0ABY8UPJ9_TETOB</name>
<comment type="subcellular location">
    <subcellularLocation>
        <location evidence="1 6">Nucleus</location>
    </subcellularLocation>
</comment>
<reference evidence="8 9" key="1">
    <citation type="submission" date="2023-05" db="EMBL/GenBank/DDBJ databases">
        <title>A 100% complete, gapless, phased diploid assembly of the Scenedesmus obliquus UTEX 3031 genome.</title>
        <authorList>
            <person name="Biondi T.C."/>
            <person name="Hanschen E.R."/>
            <person name="Kwon T."/>
            <person name="Eng W."/>
            <person name="Kruse C.P.S."/>
            <person name="Koehler S.I."/>
            <person name="Kunde Y."/>
            <person name="Gleasner C.D."/>
            <person name="You Mak K.T."/>
            <person name="Polle J."/>
            <person name="Hovde B.T."/>
            <person name="Starkenburg S.R."/>
        </authorList>
    </citation>
    <scope>NUCLEOTIDE SEQUENCE [LARGE SCALE GENOMIC DNA]</scope>
    <source>
        <strain evidence="8 9">DOE0152z</strain>
    </source>
</reference>
<keyword evidence="3 6" id="KW-0805">Transcription regulation</keyword>
<keyword evidence="5 6" id="KW-0539">Nucleus</keyword>
<evidence type="ECO:0000313" key="9">
    <source>
        <dbReference type="Proteomes" id="UP001244341"/>
    </source>
</evidence>
<comment type="function">
    <text evidence="6">Component of the Mediator complex, a coactivator involved in the regulated transcription of nearly all RNA polymerase II-dependent genes. Mediator functions as a bridge to convey information from gene-specific regulatory proteins to the basal RNA polymerase II transcription machinery. Mediator is recruited to promoters by direct interactions with regulatory proteins and serves as a scaffold for the assembly of a functional preinitiation complex with RNA polymerase II and the general transcription factors.</text>
</comment>
<comment type="similarity">
    <text evidence="2 6">Belongs to the Mediator complex subunit 10 family.</text>
</comment>
<organism evidence="8 9">
    <name type="scientific">Tetradesmus obliquus</name>
    <name type="common">Green alga</name>
    <name type="synonym">Acutodesmus obliquus</name>
    <dbReference type="NCBI Taxonomy" id="3088"/>
    <lineage>
        <taxon>Eukaryota</taxon>
        <taxon>Viridiplantae</taxon>
        <taxon>Chlorophyta</taxon>
        <taxon>core chlorophytes</taxon>
        <taxon>Chlorophyceae</taxon>
        <taxon>CS clade</taxon>
        <taxon>Sphaeropleales</taxon>
        <taxon>Scenedesmaceae</taxon>
        <taxon>Tetradesmus</taxon>
    </lineage>
</organism>
<gene>
    <name evidence="6" type="primary">MED10</name>
    <name evidence="8" type="ORF">OEZ85_000129</name>
</gene>
<dbReference type="Pfam" id="PF09748">
    <property type="entry name" value="Med10"/>
    <property type="match status" value="1"/>
</dbReference>
<feature type="region of interest" description="Disordered" evidence="7">
    <location>
        <begin position="131"/>
        <end position="159"/>
    </location>
</feature>
<evidence type="ECO:0000256" key="3">
    <source>
        <dbReference type="ARBA" id="ARBA00023015"/>
    </source>
</evidence>
<keyword evidence="6" id="KW-0010">Activator</keyword>
<dbReference type="Proteomes" id="UP001244341">
    <property type="component" value="Chromosome 16b"/>
</dbReference>
<feature type="compositionally biased region" description="Low complexity" evidence="7">
    <location>
        <begin position="135"/>
        <end position="151"/>
    </location>
</feature>